<dbReference type="SMART" id="SM00202">
    <property type="entry name" value="SR"/>
    <property type="match status" value="1"/>
</dbReference>
<keyword evidence="1 2" id="KW-1015">Disulfide bond</keyword>
<evidence type="ECO:0000256" key="2">
    <source>
        <dbReference type="PROSITE-ProRule" id="PRU00196"/>
    </source>
</evidence>
<dbReference type="PANTHER" id="PTHR48071">
    <property type="entry name" value="SRCR DOMAIN-CONTAINING PROTEIN"/>
    <property type="match status" value="1"/>
</dbReference>
<keyword evidence="5" id="KW-1185">Reference proteome</keyword>
<dbReference type="Proteomes" id="UP000002279">
    <property type="component" value="Unplaced"/>
</dbReference>
<dbReference type="FunFam" id="3.10.250.10:FF:000101">
    <property type="match status" value="1"/>
</dbReference>
<evidence type="ECO:0000259" key="3">
    <source>
        <dbReference type="PROSITE" id="PS50287"/>
    </source>
</evidence>
<dbReference type="Ensembl" id="ENSOANT00000053010.1">
    <property type="protein sequence ID" value="ENSOANP00000034047.1"/>
    <property type="gene ID" value="ENSOANG00000038747.1"/>
</dbReference>
<dbReference type="SUPFAM" id="SSF56487">
    <property type="entry name" value="SRCR-like"/>
    <property type="match status" value="1"/>
</dbReference>
<evidence type="ECO:0000256" key="1">
    <source>
        <dbReference type="ARBA" id="ARBA00023157"/>
    </source>
</evidence>
<reference evidence="4" key="2">
    <citation type="submission" date="2025-09" db="UniProtKB">
        <authorList>
            <consortium name="Ensembl"/>
        </authorList>
    </citation>
    <scope>IDENTIFICATION</scope>
    <source>
        <strain evidence="4">Glennie</strain>
    </source>
</reference>
<dbReference type="PROSITE" id="PS50287">
    <property type="entry name" value="SRCR_2"/>
    <property type="match status" value="1"/>
</dbReference>
<accession>A0A6I8MZ91</accession>
<sequence>MFPQNRRKCSAQDLPSALVCQPLPLPLHWPPGPSPFPVLPPALTYPSLQALMAGWAAADKLRLADGESPCDGRLELEHNGQWGTVCDDDLDMKDAAVVCRQLGCGTAVSTLDGVKYGPGSGRVWVYGLYCQGTESRWDSCSFHPQINFFYGC</sequence>
<feature type="domain" description="SRCR" evidence="3">
    <location>
        <begin position="61"/>
        <end position="152"/>
    </location>
</feature>
<feature type="disulfide bond" evidence="2">
    <location>
        <begin position="130"/>
        <end position="140"/>
    </location>
</feature>
<dbReference type="AlphaFoldDB" id="A0A6I8MZ91"/>
<dbReference type="Pfam" id="PF00530">
    <property type="entry name" value="SRCR"/>
    <property type="match status" value="1"/>
</dbReference>
<dbReference type="Bgee" id="ENSOANG00000038747">
    <property type="expression patterns" value="Expressed in endometrium and 1 other cell type or tissue"/>
</dbReference>
<evidence type="ECO:0000313" key="4">
    <source>
        <dbReference type="Ensembl" id="ENSOANP00000034047.1"/>
    </source>
</evidence>
<dbReference type="GeneTree" id="ENSGT00940000155987"/>
<evidence type="ECO:0000313" key="5">
    <source>
        <dbReference type="Proteomes" id="UP000002279"/>
    </source>
</evidence>
<proteinExistence type="predicted"/>
<name>A0A6I8MZ91_ORNAN</name>
<dbReference type="PRINTS" id="PR00258">
    <property type="entry name" value="SPERACTRCPTR"/>
</dbReference>
<dbReference type="InterPro" id="IPR001190">
    <property type="entry name" value="SRCR"/>
</dbReference>
<dbReference type="InterPro" id="IPR036772">
    <property type="entry name" value="SRCR-like_dom_sf"/>
</dbReference>
<comment type="caution">
    <text evidence="2">Lacks conserved residue(s) required for the propagation of feature annotation.</text>
</comment>
<dbReference type="Gene3D" id="3.10.250.10">
    <property type="entry name" value="SRCR-like domain"/>
    <property type="match status" value="1"/>
</dbReference>
<dbReference type="InParanoid" id="A0A6I8MZ91"/>
<protein>
    <recommendedName>
        <fullName evidence="3">SRCR domain-containing protein</fullName>
    </recommendedName>
</protein>
<dbReference type="GO" id="GO:0016020">
    <property type="term" value="C:membrane"/>
    <property type="evidence" value="ECO:0007669"/>
    <property type="project" value="InterPro"/>
</dbReference>
<reference evidence="4" key="1">
    <citation type="submission" date="2025-08" db="UniProtKB">
        <authorList>
            <consortium name="Ensembl"/>
        </authorList>
    </citation>
    <scope>IDENTIFICATION</scope>
    <source>
        <strain evidence="4">Glennie</strain>
    </source>
</reference>
<organism evidence="4 5">
    <name type="scientific">Ornithorhynchus anatinus</name>
    <name type="common">Duckbill platypus</name>
    <dbReference type="NCBI Taxonomy" id="9258"/>
    <lineage>
        <taxon>Eukaryota</taxon>
        <taxon>Metazoa</taxon>
        <taxon>Chordata</taxon>
        <taxon>Craniata</taxon>
        <taxon>Vertebrata</taxon>
        <taxon>Euteleostomi</taxon>
        <taxon>Mammalia</taxon>
        <taxon>Monotremata</taxon>
        <taxon>Ornithorhynchidae</taxon>
        <taxon>Ornithorhynchus</taxon>
    </lineage>
</organism>
<dbReference type="PANTHER" id="PTHR48071:SF24">
    <property type="entry name" value="DELETED IN MALIGNANT BRAIN TUMORS 1 PROTEIN-LIKE"/>
    <property type="match status" value="1"/>
</dbReference>
<dbReference type="OMA" id="EAEMPIG"/>